<feature type="region of interest" description="Disordered" evidence="1">
    <location>
        <begin position="1"/>
        <end position="68"/>
    </location>
</feature>
<keyword evidence="3" id="KW-1185">Reference proteome</keyword>
<name>A0A8J2ZM50_9RHOB</name>
<reference evidence="2" key="1">
    <citation type="journal article" date="2014" name="Int. J. Syst. Evol. Microbiol.">
        <title>Complete genome sequence of Corynebacterium casei LMG S-19264T (=DSM 44701T), isolated from a smear-ripened cheese.</title>
        <authorList>
            <consortium name="US DOE Joint Genome Institute (JGI-PGF)"/>
            <person name="Walter F."/>
            <person name="Albersmeier A."/>
            <person name="Kalinowski J."/>
            <person name="Ruckert C."/>
        </authorList>
    </citation>
    <scope>NUCLEOTIDE SEQUENCE</scope>
    <source>
        <strain evidence="2">CGMCC 1.15762</strain>
    </source>
</reference>
<evidence type="ECO:0000313" key="3">
    <source>
        <dbReference type="Proteomes" id="UP000617145"/>
    </source>
</evidence>
<proteinExistence type="predicted"/>
<dbReference type="AlphaFoldDB" id="A0A8J2ZM50"/>
<evidence type="ECO:0000313" key="2">
    <source>
        <dbReference type="EMBL" id="GGG80893.1"/>
    </source>
</evidence>
<feature type="compositionally biased region" description="Polar residues" evidence="1">
    <location>
        <begin position="59"/>
        <end position="68"/>
    </location>
</feature>
<protein>
    <submittedName>
        <fullName evidence="2">Uncharacterized protein</fullName>
    </submittedName>
</protein>
<sequence length="68" mass="7443">MRRFELQRDGQARRRGQKRRGRQKQRGKGRAEDGAGHMGSPCWRRGGASVVNGSDGPSVANSGRYSSA</sequence>
<accession>A0A8J2ZM50</accession>
<feature type="compositionally biased region" description="Basic residues" evidence="1">
    <location>
        <begin position="13"/>
        <end position="28"/>
    </location>
</feature>
<organism evidence="2 3">
    <name type="scientific">Salipiger pallidus</name>
    <dbReference type="NCBI Taxonomy" id="1775170"/>
    <lineage>
        <taxon>Bacteria</taxon>
        <taxon>Pseudomonadati</taxon>
        <taxon>Pseudomonadota</taxon>
        <taxon>Alphaproteobacteria</taxon>
        <taxon>Rhodobacterales</taxon>
        <taxon>Roseobacteraceae</taxon>
        <taxon>Salipiger</taxon>
    </lineage>
</organism>
<comment type="caution">
    <text evidence="2">The sequence shown here is derived from an EMBL/GenBank/DDBJ whole genome shotgun (WGS) entry which is preliminary data.</text>
</comment>
<dbReference type="EMBL" id="BMJV01000007">
    <property type="protein sequence ID" value="GGG80893.1"/>
    <property type="molecule type" value="Genomic_DNA"/>
</dbReference>
<evidence type="ECO:0000256" key="1">
    <source>
        <dbReference type="SAM" id="MobiDB-lite"/>
    </source>
</evidence>
<reference evidence="2" key="2">
    <citation type="submission" date="2020-09" db="EMBL/GenBank/DDBJ databases">
        <authorList>
            <person name="Sun Q."/>
            <person name="Zhou Y."/>
        </authorList>
    </citation>
    <scope>NUCLEOTIDE SEQUENCE</scope>
    <source>
        <strain evidence="2">CGMCC 1.15762</strain>
    </source>
</reference>
<gene>
    <name evidence="2" type="ORF">GCM10011415_32970</name>
</gene>
<dbReference type="Proteomes" id="UP000617145">
    <property type="component" value="Unassembled WGS sequence"/>
</dbReference>
<feature type="compositionally biased region" description="Basic and acidic residues" evidence="1">
    <location>
        <begin position="1"/>
        <end position="12"/>
    </location>
</feature>